<accession>A0A1H5EVA9</accession>
<dbReference type="RefSeq" id="WP_089772064.1">
    <property type="nucleotide sequence ID" value="NZ_FNTX01000001.1"/>
</dbReference>
<evidence type="ECO:0000313" key="1">
    <source>
        <dbReference type="EMBL" id="SED95056.1"/>
    </source>
</evidence>
<dbReference type="EMBL" id="FNTX01000001">
    <property type="protein sequence ID" value="SED95056.1"/>
    <property type="molecule type" value="Genomic_DNA"/>
</dbReference>
<proteinExistence type="predicted"/>
<dbReference type="AlphaFoldDB" id="A0A1H5EVA9"/>
<evidence type="ECO:0000313" key="2">
    <source>
        <dbReference type="Proteomes" id="UP000199220"/>
    </source>
</evidence>
<reference evidence="2" key="1">
    <citation type="submission" date="2016-10" db="EMBL/GenBank/DDBJ databases">
        <authorList>
            <person name="Varghese N."/>
            <person name="Submissions S."/>
        </authorList>
    </citation>
    <scope>NUCLEOTIDE SEQUENCE [LARGE SCALE GENOMIC DNA]</scope>
    <source>
        <strain evidence="2">DSM 21368</strain>
    </source>
</reference>
<organism evidence="1 2">
    <name type="scientific">Ruania alba</name>
    <dbReference type="NCBI Taxonomy" id="648782"/>
    <lineage>
        <taxon>Bacteria</taxon>
        <taxon>Bacillati</taxon>
        <taxon>Actinomycetota</taxon>
        <taxon>Actinomycetes</taxon>
        <taxon>Micrococcales</taxon>
        <taxon>Ruaniaceae</taxon>
        <taxon>Ruania</taxon>
    </lineage>
</organism>
<protein>
    <submittedName>
        <fullName evidence="1">Uncharacterized protein</fullName>
    </submittedName>
</protein>
<gene>
    <name evidence="1" type="ORF">SAMN04488554_1141</name>
</gene>
<sequence>MNGADPVAAIERWLAAGGELRTRQVRGGIAVDLVTCDRLDVVETITVPADAHDATLAALLTAADKPD</sequence>
<dbReference type="STRING" id="648782.SAMN04488554_1141"/>
<keyword evidence="2" id="KW-1185">Reference proteome</keyword>
<name>A0A1H5EVA9_9MICO</name>
<dbReference type="Proteomes" id="UP000199220">
    <property type="component" value="Unassembled WGS sequence"/>
</dbReference>